<dbReference type="NCBIfam" id="NF033832">
    <property type="entry name" value="sce7726_fam"/>
    <property type="match status" value="1"/>
</dbReference>
<sequence>MSAQDNLISWRQAAQVLTRPVLAQAGRTGHGQFIRKLLSDAGLPVGSGQTVAELLDQVLDGLRRNYRCEYFYKAAIADRVVFGRHSPRTASLHVELPVGRSIIDLAIFNGTSTAYEIKTEFDSHRRLLTQTPDYLRVFERVYLVTHPSISPQYLRVLDDRVGILTLQSNGSLSEIRAPRSSTSNLDKMALFQMLRAQEYVQAARDWFGDQPELPNGRRYEHYRRLWEQLTTEQAHASVVKAMRERTTAEPMVDFVRALPRSCRVLGYATPLSKPQQKRVLNALHDLNYA</sequence>
<protein>
    <recommendedName>
        <fullName evidence="2">Sce7726 family protein</fullName>
    </recommendedName>
</protein>
<dbReference type="InterPro" id="IPR047729">
    <property type="entry name" value="Sce7726-like"/>
</dbReference>
<evidence type="ECO:0000313" key="1">
    <source>
        <dbReference type="EMBL" id="CAE6768378.1"/>
    </source>
</evidence>
<dbReference type="AlphaFoldDB" id="A0A8D6V4Q4"/>
<evidence type="ECO:0008006" key="2">
    <source>
        <dbReference type="Google" id="ProtNLM"/>
    </source>
</evidence>
<dbReference type="RefSeq" id="WP_146091590.1">
    <property type="nucleotide sequence ID" value="NZ_CP076619.1"/>
</dbReference>
<organism evidence="1">
    <name type="scientific">Xanthomonas arboricola pv. corylina</name>
    <dbReference type="NCBI Taxonomy" id="487821"/>
    <lineage>
        <taxon>Bacteria</taxon>
        <taxon>Pseudomonadati</taxon>
        <taxon>Pseudomonadota</taxon>
        <taxon>Gammaproteobacteria</taxon>
        <taxon>Lysobacterales</taxon>
        <taxon>Lysobacteraceae</taxon>
        <taxon>Xanthomonas</taxon>
    </lineage>
</organism>
<dbReference type="Proteomes" id="UP000835243">
    <property type="component" value="Chromosome"/>
</dbReference>
<dbReference type="EMBL" id="HG992341">
    <property type="protein sequence ID" value="CAE6768378.1"/>
    <property type="molecule type" value="Genomic_DNA"/>
</dbReference>
<name>A0A8D6V4Q4_9XANT</name>
<reference evidence="1" key="1">
    <citation type="submission" date="2021-02" db="EMBL/GenBank/DDBJ databases">
        <authorList>
            <person name="Pothier F. J."/>
        </authorList>
    </citation>
    <scope>NUCLEOTIDE SEQUENCE</scope>
    <source>
        <strain evidence="1">CFBP 1159</strain>
    </source>
</reference>
<proteinExistence type="predicted"/>
<dbReference type="EMBL" id="HG992341">
    <property type="protein sequence ID" value="CAE6768356.1"/>
    <property type="molecule type" value="Genomic_DNA"/>
</dbReference>
<gene>
    <name evidence="1" type="ORF">CFBP1159_21000</name>
</gene>
<accession>A0A8D6V4Q4</accession>